<comment type="caution">
    <text evidence="2">The sequence shown here is derived from an EMBL/GenBank/DDBJ whole genome shotgun (WGS) entry which is preliminary data.</text>
</comment>
<evidence type="ECO:0000256" key="1">
    <source>
        <dbReference type="SAM" id="MobiDB-lite"/>
    </source>
</evidence>
<feature type="compositionally biased region" description="Polar residues" evidence="1">
    <location>
        <begin position="51"/>
        <end position="63"/>
    </location>
</feature>
<accession>A0ABP6ZKV6</accession>
<name>A0ABP6ZKV6_9ACTN</name>
<feature type="compositionally biased region" description="Acidic residues" evidence="1">
    <location>
        <begin position="127"/>
        <end position="141"/>
    </location>
</feature>
<evidence type="ECO:0000313" key="3">
    <source>
        <dbReference type="Proteomes" id="UP001500630"/>
    </source>
</evidence>
<protein>
    <recommendedName>
        <fullName evidence="4">Small secreted hydrophilic protein</fullName>
    </recommendedName>
</protein>
<keyword evidence="3" id="KW-1185">Reference proteome</keyword>
<proteinExistence type="predicted"/>
<feature type="compositionally biased region" description="Low complexity" evidence="1">
    <location>
        <begin position="98"/>
        <end position="109"/>
    </location>
</feature>
<gene>
    <name evidence="2" type="ORF">GCM10022419_112890</name>
</gene>
<dbReference type="Proteomes" id="UP001500630">
    <property type="component" value="Unassembled WGS sequence"/>
</dbReference>
<sequence length="141" mass="14263">MVSSKGVKVKLMKHRGAVILLALGVAAAGFMSMGLVRAAEERPELGGPVVVSSSPKEGVSTSLEEGASASPREGASDSPSPRRSEEPEPVAESDEPGSSPVHKSVPPSSHKTKAEPVKPPSPRPGGGDDDDDGGGDDDGDD</sequence>
<evidence type="ECO:0008006" key="4">
    <source>
        <dbReference type="Google" id="ProtNLM"/>
    </source>
</evidence>
<organism evidence="2 3">
    <name type="scientific">Nonomuraea rosea</name>
    <dbReference type="NCBI Taxonomy" id="638574"/>
    <lineage>
        <taxon>Bacteria</taxon>
        <taxon>Bacillati</taxon>
        <taxon>Actinomycetota</taxon>
        <taxon>Actinomycetes</taxon>
        <taxon>Streptosporangiales</taxon>
        <taxon>Streptosporangiaceae</taxon>
        <taxon>Nonomuraea</taxon>
    </lineage>
</organism>
<evidence type="ECO:0000313" key="2">
    <source>
        <dbReference type="EMBL" id="GAA3609315.1"/>
    </source>
</evidence>
<reference evidence="3" key="1">
    <citation type="journal article" date="2019" name="Int. J. Syst. Evol. Microbiol.">
        <title>The Global Catalogue of Microorganisms (GCM) 10K type strain sequencing project: providing services to taxonomists for standard genome sequencing and annotation.</title>
        <authorList>
            <consortium name="The Broad Institute Genomics Platform"/>
            <consortium name="The Broad Institute Genome Sequencing Center for Infectious Disease"/>
            <person name="Wu L."/>
            <person name="Ma J."/>
        </authorList>
    </citation>
    <scope>NUCLEOTIDE SEQUENCE [LARGE SCALE GENOMIC DNA]</scope>
    <source>
        <strain evidence="3">JCM 17326</strain>
    </source>
</reference>
<dbReference type="EMBL" id="BAABDQ010000045">
    <property type="protein sequence ID" value="GAA3609315.1"/>
    <property type="molecule type" value="Genomic_DNA"/>
</dbReference>
<feature type="region of interest" description="Disordered" evidence="1">
    <location>
        <begin position="44"/>
        <end position="141"/>
    </location>
</feature>